<keyword evidence="2" id="KW-1185">Reference proteome</keyword>
<evidence type="ECO:0000313" key="1">
    <source>
        <dbReference type="EMBL" id="KAJ1165257.1"/>
    </source>
</evidence>
<reference evidence="1" key="1">
    <citation type="journal article" date="2022" name="bioRxiv">
        <title>Sequencing and chromosome-scale assembly of the giantPleurodeles waltlgenome.</title>
        <authorList>
            <person name="Brown T."/>
            <person name="Elewa A."/>
            <person name="Iarovenko S."/>
            <person name="Subramanian E."/>
            <person name="Araus A.J."/>
            <person name="Petzold A."/>
            <person name="Susuki M."/>
            <person name="Suzuki K.-i.T."/>
            <person name="Hayashi T."/>
            <person name="Toyoda A."/>
            <person name="Oliveira C."/>
            <person name="Osipova E."/>
            <person name="Leigh N.D."/>
            <person name="Simon A."/>
            <person name="Yun M.H."/>
        </authorList>
    </citation>
    <scope>NUCLEOTIDE SEQUENCE</scope>
    <source>
        <strain evidence="1">20211129_DDA</strain>
        <tissue evidence="1">Liver</tissue>
    </source>
</reference>
<dbReference type="EMBL" id="JANPWB010000008">
    <property type="protein sequence ID" value="KAJ1165257.1"/>
    <property type="molecule type" value="Genomic_DNA"/>
</dbReference>
<evidence type="ECO:0000313" key="2">
    <source>
        <dbReference type="Proteomes" id="UP001066276"/>
    </source>
</evidence>
<name>A0AAV7SML9_PLEWA</name>
<gene>
    <name evidence="1" type="ORF">NDU88_005685</name>
</gene>
<dbReference type="AlphaFoldDB" id="A0AAV7SML9"/>
<comment type="caution">
    <text evidence="1">The sequence shown here is derived from an EMBL/GenBank/DDBJ whole genome shotgun (WGS) entry which is preliminary data.</text>
</comment>
<organism evidence="1 2">
    <name type="scientific">Pleurodeles waltl</name>
    <name type="common">Iberian ribbed newt</name>
    <dbReference type="NCBI Taxonomy" id="8319"/>
    <lineage>
        <taxon>Eukaryota</taxon>
        <taxon>Metazoa</taxon>
        <taxon>Chordata</taxon>
        <taxon>Craniata</taxon>
        <taxon>Vertebrata</taxon>
        <taxon>Euteleostomi</taxon>
        <taxon>Amphibia</taxon>
        <taxon>Batrachia</taxon>
        <taxon>Caudata</taxon>
        <taxon>Salamandroidea</taxon>
        <taxon>Salamandridae</taxon>
        <taxon>Pleurodelinae</taxon>
        <taxon>Pleurodeles</taxon>
    </lineage>
</organism>
<sequence length="119" mass="13422">MHLEDRLHALDNDQGCCPELHRQLTEVQEEYAVILEKLRCHDHCSVIITPLPDTLDDLLARPQLKTLSEENAVLRGADVAEDEVKLPLSDLATDPVPTMVTKEISSPDTAYWFNLVNSF</sequence>
<accession>A0AAV7SML9</accession>
<protein>
    <submittedName>
        <fullName evidence="1">Uncharacterized protein</fullName>
    </submittedName>
</protein>
<proteinExistence type="predicted"/>
<dbReference type="Proteomes" id="UP001066276">
    <property type="component" value="Chromosome 4_2"/>
</dbReference>